<reference evidence="2 3" key="1">
    <citation type="submission" date="2018-03" db="EMBL/GenBank/DDBJ databases">
        <authorList>
            <person name="Gulvik C.A."/>
        </authorList>
    </citation>
    <scope>NUCLEOTIDE SEQUENCE [LARGE SCALE GENOMIC DNA]</scope>
    <source>
        <strain evidence="2 3">JCM 31581</strain>
    </source>
</reference>
<dbReference type="Proteomes" id="UP000277864">
    <property type="component" value="Unassembled WGS sequence"/>
</dbReference>
<feature type="transmembrane region" description="Helical" evidence="1">
    <location>
        <begin position="27"/>
        <end position="47"/>
    </location>
</feature>
<feature type="transmembrane region" description="Helical" evidence="1">
    <location>
        <begin position="101"/>
        <end position="120"/>
    </location>
</feature>
<feature type="transmembrane region" description="Helical" evidence="1">
    <location>
        <begin position="170"/>
        <end position="201"/>
    </location>
</feature>
<evidence type="ECO:0000313" key="3">
    <source>
        <dbReference type="Proteomes" id="UP000277864"/>
    </source>
</evidence>
<protein>
    <recommendedName>
        <fullName evidence="4">Multidrug ABC transporter permease</fullName>
    </recommendedName>
</protein>
<keyword evidence="1" id="KW-0812">Transmembrane</keyword>
<evidence type="ECO:0000256" key="1">
    <source>
        <dbReference type="SAM" id="Phobius"/>
    </source>
</evidence>
<name>A0A3R9ZY18_9ENTE</name>
<evidence type="ECO:0008006" key="4">
    <source>
        <dbReference type="Google" id="ProtNLM"/>
    </source>
</evidence>
<keyword evidence="3" id="KW-1185">Reference proteome</keyword>
<proteinExistence type="predicted"/>
<sequence>MELFFKNRLQSYQKQMFKYLKYVLNDHIVLVLIFLLGGFGYYYGAFVKTLTPDFWLGKWLVIIISFACLWIGRFATYLKEADRVFLLPKETEMKEQYLKKAYQYTLFFPFVCLLIVQGVFMPMLIATEQATFIDFLLAVACLWLLKASQLVILGLSFLQGIDKQQTKKLLIWSLFSGIILVINSYISPIVGLGLSGVFYYICLQDMNKQKQAHLLDWDLLILKEQGRLKRIYQLINLFTDVPGISTQVRRRKYLDPLLAKLPYQQKNTYLYLYMRSFLRGTEYSGLFLRLTLIGSVLIGFIQEWPIQLAVGCLFIYLIGFQLVPLYNQYDYMLLTQLYPISLLQKEKAVKQLILGLLVGVTIVYSIVLLLTNSFKIELGIQLAVLCLETGVMVVWYIPKRLRKIAKK</sequence>
<dbReference type="EMBL" id="PXZH01000001">
    <property type="protein sequence ID" value="RST90340.1"/>
    <property type="molecule type" value="Genomic_DNA"/>
</dbReference>
<feature type="transmembrane region" description="Helical" evidence="1">
    <location>
        <begin position="308"/>
        <end position="327"/>
    </location>
</feature>
<feature type="transmembrane region" description="Helical" evidence="1">
    <location>
        <begin position="132"/>
        <end position="158"/>
    </location>
</feature>
<keyword evidence="1" id="KW-0472">Membrane</keyword>
<dbReference type="RefSeq" id="WP_125942953.1">
    <property type="nucleotide sequence ID" value="NZ_PXZH01000001.1"/>
</dbReference>
<feature type="transmembrane region" description="Helical" evidence="1">
    <location>
        <begin position="376"/>
        <end position="397"/>
    </location>
</feature>
<keyword evidence="1" id="KW-1133">Transmembrane helix</keyword>
<dbReference type="OrthoDB" id="2447941at2"/>
<dbReference type="InterPro" id="IPR010288">
    <property type="entry name" value="EcsB_ABC"/>
</dbReference>
<feature type="transmembrane region" description="Helical" evidence="1">
    <location>
        <begin position="59"/>
        <end position="78"/>
    </location>
</feature>
<organism evidence="2 3">
    <name type="scientific">Vagococcus humatus</name>
    <dbReference type="NCBI Taxonomy" id="1889241"/>
    <lineage>
        <taxon>Bacteria</taxon>
        <taxon>Bacillati</taxon>
        <taxon>Bacillota</taxon>
        <taxon>Bacilli</taxon>
        <taxon>Lactobacillales</taxon>
        <taxon>Enterococcaceae</taxon>
        <taxon>Vagococcus</taxon>
    </lineage>
</organism>
<dbReference type="AlphaFoldDB" id="A0A3R9ZY18"/>
<dbReference type="Pfam" id="PF05975">
    <property type="entry name" value="EcsB"/>
    <property type="match status" value="1"/>
</dbReference>
<feature type="transmembrane region" description="Helical" evidence="1">
    <location>
        <begin position="348"/>
        <end position="370"/>
    </location>
</feature>
<gene>
    <name evidence="2" type="ORF">C7P63_04510</name>
</gene>
<dbReference type="PIRSF" id="PIRSF037259">
    <property type="entry name" value="EcsB_ABC"/>
    <property type="match status" value="1"/>
</dbReference>
<comment type="caution">
    <text evidence="2">The sequence shown here is derived from an EMBL/GenBank/DDBJ whole genome shotgun (WGS) entry which is preliminary data.</text>
</comment>
<accession>A0A3R9ZY18</accession>
<dbReference type="GO" id="GO:0016020">
    <property type="term" value="C:membrane"/>
    <property type="evidence" value="ECO:0007669"/>
    <property type="project" value="InterPro"/>
</dbReference>
<evidence type="ECO:0000313" key="2">
    <source>
        <dbReference type="EMBL" id="RST90340.1"/>
    </source>
</evidence>